<dbReference type="Gene3D" id="3.80.10.10">
    <property type="entry name" value="Ribonuclease Inhibitor"/>
    <property type="match status" value="1"/>
</dbReference>
<proteinExistence type="predicted"/>
<evidence type="ECO:0000256" key="1">
    <source>
        <dbReference type="SAM" id="MobiDB-lite"/>
    </source>
</evidence>
<dbReference type="PANTHER" id="PTHR39654">
    <property type="entry name" value="LEUCINE-RICH REPEAT-CONTAINING PROTEIN 75A-LIKE ISOFORM X1"/>
    <property type="match status" value="1"/>
</dbReference>
<feature type="compositionally biased region" description="Acidic residues" evidence="1">
    <location>
        <begin position="648"/>
        <end position="666"/>
    </location>
</feature>
<evidence type="ECO:0000313" key="3">
    <source>
        <dbReference type="Proteomes" id="UP000324091"/>
    </source>
</evidence>
<protein>
    <submittedName>
        <fullName evidence="2">Leucine-rich repeat-containing protein 75B</fullName>
    </submittedName>
</protein>
<feature type="region of interest" description="Disordered" evidence="1">
    <location>
        <begin position="635"/>
        <end position="666"/>
    </location>
</feature>
<evidence type="ECO:0000313" key="2">
    <source>
        <dbReference type="EMBL" id="TWW66053.1"/>
    </source>
</evidence>
<keyword evidence="3" id="KW-1185">Reference proteome</keyword>
<dbReference type="EMBL" id="RHFK02000013">
    <property type="protein sequence ID" value="TWW66053.1"/>
    <property type="molecule type" value="Genomic_DNA"/>
</dbReference>
<dbReference type="AlphaFoldDB" id="A0A5C6NFV2"/>
<comment type="caution">
    <text evidence="2">The sequence shown here is derived from an EMBL/GenBank/DDBJ whole genome shotgun (WGS) entry which is preliminary data.</text>
</comment>
<dbReference type="Proteomes" id="UP000324091">
    <property type="component" value="Chromosome 20"/>
</dbReference>
<name>A0A5C6NFV2_9TELE</name>
<dbReference type="InterPro" id="IPR032675">
    <property type="entry name" value="LRR_dom_sf"/>
</dbReference>
<feature type="region of interest" description="Disordered" evidence="1">
    <location>
        <begin position="206"/>
        <end position="244"/>
    </location>
</feature>
<accession>A0A5C6NFV2</accession>
<reference evidence="2 3" key="1">
    <citation type="submission" date="2019-04" db="EMBL/GenBank/DDBJ databases">
        <title>Chromosome genome assembly for Takifugu flavidus.</title>
        <authorList>
            <person name="Xiao S."/>
        </authorList>
    </citation>
    <scope>NUCLEOTIDE SEQUENCE [LARGE SCALE GENOMIC DNA]</scope>
    <source>
        <strain evidence="2">HTHZ2018</strain>
        <tissue evidence="2">Muscle</tissue>
    </source>
</reference>
<dbReference type="PANTHER" id="PTHR39654:SF6">
    <property type="entry name" value="LEUCINE-RICH REPEAT-CONTAINING 75BB"/>
    <property type="match status" value="1"/>
</dbReference>
<gene>
    <name evidence="2" type="ORF">D4764_20G0000850</name>
</gene>
<dbReference type="SUPFAM" id="SSF52047">
    <property type="entry name" value="RNI-like"/>
    <property type="match status" value="1"/>
</dbReference>
<sequence>MIDKTTDTSGCRDEELCCGCCPQQQQHVHKTVWENDLISEFERKYLLTRMKKGPQIMSQSPSEASQLLDPITEERQACPDVFRLTVERRADLDYKEIYVASGVSSVTLCPCGETRSDWLRCAAAQRKAKDATASVRQCADGCGRRTPARRLATTLGSRSYFGTISTGDNFVLSSLQVECDDPEACCENAAAAAAAAASATATTDASSLGMMGSKLSRQRSLDFESKLSRRRRPRKESPAESEGGGREFLFTSLMLRSDKLPGMLRRSNHSPYVRRVAWIREIQRLLREHKTDQAGEVLKLLRKDLGLQGTSLNDILYKNASFLNLVDPISHELLLSLARDLQCPKREQRQVIRTSIQHKFLANQHNRFTNLPDRDTNAVDNIHKINPQMIYRSHYTPSNQGTRAETPQELLGVKAQEGGRESEELAARFSWLCGDPWQDSVSDVMRVLRSNVEKDSIKSTNKTCRQLIYHLTPHSKWTKQSVPRRKSQACLKTALKKKLSGDVVNLSGIPLSGRDVHRVAFYLQNSGDAVSAVDLSFTELQDDGLRLLLPHLGRLPKLAILAVNGNRLTRAILKDLTDTVKDPRKFPCLAWVDLGNNLDIFTVPQPLLVALRRRFGLRSSLPIIYEYRESQGLGGYSPSMETSVEEPSLYEEGDVEEEEREEDEDRLEVQAWRLGERNTPKSVSVHFCGR</sequence>
<organism evidence="2 3">
    <name type="scientific">Takifugu flavidus</name>
    <name type="common">sansaifugu</name>
    <dbReference type="NCBI Taxonomy" id="433684"/>
    <lineage>
        <taxon>Eukaryota</taxon>
        <taxon>Metazoa</taxon>
        <taxon>Chordata</taxon>
        <taxon>Craniata</taxon>
        <taxon>Vertebrata</taxon>
        <taxon>Euteleostomi</taxon>
        <taxon>Actinopterygii</taxon>
        <taxon>Neopterygii</taxon>
        <taxon>Teleostei</taxon>
        <taxon>Neoteleostei</taxon>
        <taxon>Acanthomorphata</taxon>
        <taxon>Eupercaria</taxon>
        <taxon>Tetraodontiformes</taxon>
        <taxon>Tetradontoidea</taxon>
        <taxon>Tetraodontidae</taxon>
        <taxon>Takifugu</taxon>
    </lineage>
</organism>